<gene>
    <name evidence="1" type="ORF">PGTUg99_025388</name>
</gene>
<name>A0A5B0PFM0_PUCGR</name>
<evidence type="ECO:0000313" key="1">
    <source>
        <dbReference type="EMBL" id="KAA1100395.1"/>
    </source>
</evidence>
<dbReference type="AlphaFoldDB" id="A0A5B0PFM0"/>
<comment type="caution">
    <text evidence="1">The sequence shown here is derived from an EMBL/GenBank/DDBJ whole genome shotgun (WGS) entry which is preliminary data.</text>
</comment>
<proteinExistence type="predicted"/>
<sequence length="103" mass="11409">MPASTLLILATIENSHALKLSKSMTCRVNPATISLNRPGQMGSVYKAEYFALGPVIPRPIILSLPSQSKICLLSLYNLSIYTRQRLHQSINSIPPHSLTFLFL</sequence>
<dbReference type="Proteomes" id="UP000325313">
    <property type="component" value="Unassembled WGS sequence"/>
</dbReference>
<reference evidence="1 2" key="1">
    <citation type="submission" date="2019-05" db="EMBL/GenBank/DDBJ databases">
        <title>Emergence of the Ug99 lineage of the wheat stem rust pathogen through somatic hybridization.</title>
        <authorList>
            <person name="Li F."/>
            <person name="Upadhyaya N.M."/>
            <person name="Sperschneider J."/>
            <person name="Matny O."/>
            <person name="Nguyen-Phuc H."/>
            <person name="Mago R."/>
            <person name="Raley C."/>
            <person name="Miller M.E."/>
            <person name="Silverstein K.A.T."/>
            <person name="Henningsen E."/>
            <person name="Hirsch C.D."/>
            <person name="Visser B."/>
            <person name="Pretorius Z.A."/>
            <person name="Steffenson B.J."/>
            <person name="Schwessinger B."/>
            <person name="Dodds P.N."/>
            <person name="Figueroa M."/>
        </authorList>
    </citation>
    <scope>NUCLEOTIDE SEQUENCE [LARGE SCALE GENOMIC DNA]</scope>
    <source>
        <strain evidence="1 2">Ug99</strain>
    </source>
</reference>
<evidence type="ECO:0000313" key="2">
    <source>
        <dbReference type="Proteomes" id="UP000325313"/>
    </source>
</evidence>
<protein>
    <submittedName>
        <fullName evidence="1">Uncharacterized protein</fullName>
    </submittedName>
</protein>
<organism evidence="1 2">
    <name type="scientific">Puccinia graminis f. sp. tritici</name>
    <dbReference type="NCBI Taxonomy" id="56615"/>
    <lineage>
        <taxon>Eukaryota</taxon>
        <taxon>Fungi</taxon>
        <taxon>Dikarya</taxon>
        <taxon>Basidiomycota</taxon>
        <taxon>Pucciniomycotina</taxon>
        <taxon>Pucciniomycetes</taxon>
        <taxon>Pucciniales</taxon>
        <taxon>Pucciniaceae</taxon>
        <taxon>Puccinia</taxon>
    </lineage>
</organism>
<accession>A0A5B0PFM0</accession>
<dbReference type="EMBL" id="VDEP01000341">
    <property type="protein sequence ID" value="KAA1100395.1"/>
    <property type="molecule type" value="Genomic_DNA"/>
</dbReference>